<dbReference type="OrthoDB" id="2970514at2"/>
<feature type="transmembrane region" description="Helical" evidence="1">
    <location>
        <begin position="64"/>
        <end position="85"/>
    </location>
</feature>
<dbReference type="Pfam" id="PF18160">
    <property type="entry name" value="SLATT_5"/>
    <property type="match status" value="1"/>
</dbReference>
<dbReference type="Proteomes" id="UP000031449">
    <property type="component" value="Chromosome"/>
</dbReference>
<dbReference type="EMBL" id="CP009416">
    <property type="protein sequence ID" value="AJD92855.1"/>
    <property type="molecule type" value="Genomic_DNA"/>
</dbReference>
<keyword evidence="1" id="KW-0472">Membrane</keyword>
<organism evidence="3 4">
    <name type="scientific">Jeotgalibacillus malaysiensis</name>
    <dbReference type="NCBI Taxonomy" id="1508404"/>
    <lineage>
        <taxon>Bacteria</taxon>
        <taxon>Bacillati</taxon>
        <taxon>Bacillota</taxon>
        <taxon>Bacilli</taxon>
        <taxon>Bacillales</taxon>
        <taxon>Caryophanaceae</taxon>
        <taxon>Jeotgalibacillus</taxon>
    </lineage>
</organism>
<gene>
    <name evidence="3" type="ORF">JMA_35380</name>
</gene>
<feature type="domain" description="SMODS and SLOG-associating 2TM effector" evidence="2">
    <location>
        <begin position="13"/>
        <end position="187"/>
    </location>
</feature>
<feature type="transmembrane region" description="Helical" evidence="1">
    <location>
        <begin position="35"/>
        <end position="58"/>
    </location>
</feature>
<dbReference type="InterPro" id="IPR041115">
    <property type="entry name" value="SLATT_5"/>
</dbReference>
<proteinExistence type="predicted"/>
<dbReference type="KEGG" id="jeo:JMA_35380"/>
<evidence type="ECO:0000313" key="4">
    <source>
        <dbReference type="Proteomes" id="UP000031449"/>
    </source>
</evidence>
<dbReference type="NCBIfam" id="NF033631">
    <property type="entry name" value="SLATT_5"/>
    <property type="match status" value="1"/>
</dbReference>
<dbReference type="BioCyc" id="JESP1508404:G14D9-12819-MONOMER"/>
<evidence type="ECO:0000313" key="3">
    <source>
        <dbReference type="EMBL" id="AJD92855.1"/>
    </source>
</evidence>
<dbReference type="AlphaFoldDB" id="A0A0B5ARI3"/>
<name>A0A0B5ARI3_9BACL</name>
<dbReference type="HOGENOM" id="CLU_1413485_0_0_9"/>
<reference evidence="3 4" key="1">
    <citation type="submission" date="2014-08" db="EMBL/GenBank/DDBJ databases">
        <title>Complete genome of a marine bacteria Jeotgalibacillus malaysiensis.</title>
        <authorList>
            <person name="Yaakop A.S."/>
            <person name="Chan K.-G."/>
            <person name="Goh K.M."/>
        </authorList>
    </citation>
    <scope>NUCLEOTIDE SEQUENCE [LARGE SCALE GENOMIC DNA]</scope>
    <source>
        <strain evidence="3 4">D5</strain>
    </source>
</reference>
<evidence type="ECO:0000259" key="2">
    <source>
        <dbReference type="Pfam" id="PF18160"/>
    </source>
</evidence>
<keyword evidence="1" id="KW-1133">Transmembrane helix</keyword>
<evidence type="ECO:0000256" key="1">
    <source>
        <dbReference type="SAM" id="Phobius"/>
    </source>
</evidence>
<protein>
    <recommendedName>
        <fullName evidence="2">SMODS and SLOG-associating 2TM effector domain-containing protein</fullName>
    </recommendedName>
</protein>
<keyword evidence="4" id="KW-1185">Reference proteome</keyword>
<accession>A0A0B5ARI3</accession>
<sequence>MANSEAVIKSYRDDRVWKTKKIRMNAEERMNKNHYYCIFFLNYYTFWVLALSIVQVAFTNNQQALVVILLIASTALFGISIFSSFNGYKEKALNYKDSYIALGLIEIKLDHLIAAKMDSDNKMNDFMEIQEMYVKELSKNDNQSSGDYILFENSSKPLLKRDKLYYWIVFKSFITKALLFLIPFVSLYFINF</sequence>
<feature type="transmembrane region" description="Helical" evidence="1">
    <location>
        <begin position="164"/>
        <end position="190"/>
    </location>
</feature>
<keyword evidence="1" id="KW-0812">Transmembrane</keyword>